<dbReference type="HOGENOM" id="CLU_1624275_0_0_9"/>
<dbReference type="Pfam" id="PF24716">
    <property type="entry name" value="WapI"/>
    <property type="match status" value="1"/>
</dbReference>
<gene>
    <name evidence="1" type="ORF">CLOSTMETH_01105</name>
</gene>
<dbReference type="eggNOG" id="ENOG50333JV">
    <property type="taxonomic scope" value="Bacteria"/>
</dbReference>
<organism evidence="1 2">
    <name type="scientific">[Clostridium] methylpentosum DSM 5476</name>
    <dbReference type="NCBI Taxonomy" id="537013"/>
    <lineage>
        <taxon>Bacteria</taxon>
        <taxon>Bacillati</taxon>
        <taxon>Bacillota</taxon>
        <taxon>Clostridia</taxon>
        <taxon>Eubacteriales</taxon>
        <taxon>Oscillospiraceae</taxon>
        <taxon>Oscillospiraceae incertae sedis</taxon>
    </lineage>
</organism>
<proteinExistence type="predicted"/>
<accession>C0EB88</accession>
<keyword evidence="2" id="KW-1185">Reference proteome</keyword>
<reference evidence="1 2" key="1">
    <citation type="submission" date="2009-01" db="EMBL/GenBank/DDBJ databases">
        <authorList>
            <person name="Fulton L."/>
            <person name="Clifton S."/>
            <person name="Fulton B."/>
            <person name="Xu J."/>
            <person name="Minx P."/>
            <person name="Pepin K.H."/>
            <person name="Johnson M."/>
            <person name="Bhonagiri V."/>
            <person name="Nash W.E."/>
            <person name="Mardis E.R."/>
            <person name="Wilson R.K."/>
        </authorList>
    </citation>
    <scope>NUCLEOTIDE SEQUENCE [LARGE SCALE GENOMIC DNA]</scope>
    <source>
        <strain evidence="1 2">DSM 5476</strain>
    </source>
</reference>
<name>C0EB88_9FIRM</name>
<protein>
    <submittedName>
        <fullName evidence="1">Uncharacterized protein</fullName>
    </submittedName>
</protein>
<evidence type="ECO:0000313" key="1">
    <source>
        <dbReference type="EMBL" id="EEG31308.1"/>
    </source>
</evidence>
<comment type="caution">
    <text evidence="1">The sequence shown here is derived from an EMBL/GenBank/DDBJ whole genome shotgun (WGS) entry which is preliminary data.</text>
</comment>
<dbReference type="Proteomes" id="UP000003340">
    <property type="component" value="Unassembled WGS sequence"/>
</dbReference>
<dbReference type="STRING" id="537013.CLOSTMETH_01105"/>
<evidence type="ECO:0000313" key="2">
    <source>
        <dbReference type="Proteomes" id="UP000003340"/>
    </source>
</evidence>
<dbReference type="EMBL" id="ACEC01000040">
    <property type="protein sequence ID" value="EEG31308.1"/>
    <property type="molecule type" value="Genomic_DNA"/>
</dbReference>
<dbReference type="AlphaFoldDB" id="C0EB88"/>
<sequence>MIYTNLCQGEIFLDLPMKAFCLNGNNGKIKLTIDEVFGFPDNTCMEDGYDFIGHLDIYVGCYEVHCVKFCSSTGVLYRLLAGLQLIYQTLEGTAEYRHLYENDFQFIVKMTRFGHANITGSFHEFPHLSNEFTFEMETDQTCIEKAMNDLKAVERAFCDAMGK</sequence>
<reference evidence="1 2" key="2">
    <citation type="submission" date="2009-02" db="EMBL/GenBank/DDBJ databases">
        <title>Draft genome sequence of Clostridium methylpentosum (DSM 5476).</title>
        <authorList>
            <person name="Sudarsanam P."/>
            <person name="Ley R."/>
            <person name="Guruge J."/>
            <person name="Turnbaugh P.J."/>
            <person name="Mahowald M."/>
            <person name="Liep D."/>
            <person name="Gordon J."/>
        </authorList>
    </citation>
    <scope>NUCLEOTIDE SEQUENCE [LARGE SCALE GENOMIC DNA]</scope>
    <source>
        <strain evidence="1 2">DSM 5476</strain>
    </source>
</reference>
<dbReference type="InterPro" id="IPR056510">
    <property type="entry name" value="WapI"/>
</dbReference>